<dbReference type="RefSeq" id="WP_090169620.1">
    <property type="nucleotide sequence ID" value="NZ_FOFB01000015.1"/>
</dbReference>
<keyword evidence="3" id="KW-0813">Transport</keyword>
<dbReference type="GO" id="GO:0015562">
    <property type="term" value="F:efflux transmembrane transporter activity"/>
    <property type="evidence" value="ECO:0007669"/>
    <property type="project" value="InterPro"/>
</dbReference>
<keyword evidence="8" id="KW-0732">Signal</keyword>
<evidence type="ECO:0000313" key="10">
    <source>
        <dbReference type="Proteomes" id="UP000199021"/>
    </source>
</evidence>
<evidence type="ECO:0000256" key="5">
    <source>
        <dbReference type="ARBA" id="ARBA00022692"/>
    </source>
</evidence>
<proteinExistence type="inferred from homology"/>
<dbReference type="OrthoDB" id="9811587at2"/>
<evidence type="ECO:0000256" key="1">
    <source>
        <dbReference type="ARBA" id="ARBA00004442"/>
    </source>
</evidence>
<dbReference type="SUPFAM" id="SSF56954">
    <property type="entry name" value="Outer membrane efflux proteins (OEP)"/>
    <property type="match status" value="1"/>
</dbReference>
<keyword evidence="7" id="KW-0998">Cell outer membrane</keyword>
<dbReference type="AlphaFoldDB" id="A0A1H9IMD2"/>
<evidence type="ECO:0000256" key="3">
    <source>
        <dbReference type="ARBA" id="ARBA00022448"/>
    </source>
</evidence>
<keyword evidence="4" id="KW-1134">Transmembrane beta strand</keyword>
<dbReference type="Gene3D" id="1.20.1600.10">
    <property type="entry name" value="Outer membrane efflux proteins (OEP)"/>
    <property type="match status" value="1"/>
</dbReference>
<dbReference type="Pfam" id="PF02321">
    <property type="entry name" value="OEP"/>
    <property type="match status" value="2"/>
</dbReference>
<evidence type="ECO:0000256" key="6">
    <source>
        <dbReference type="ARBA" id="ARBA00023136"/>
    </source>
</evidence>
<comment type="similarity">
    <text evidence="2">Belongs to the outer membrane factor (OMF) (TC 1.B.17) family.</text>
</comment>
<dbReference type="STRING" id="478744.SAMN05444359_11557"/>
<dbReference type="GO" id="GO:0015288">
    <property type="term" value="F:porin activity"/>
    <property type="evidence" value="ECO:0007669"/>
    <property type="project" value="TreeGrafter"/>
</dbReference>
<evidence type="ECO:0000256" key="8">
    <source>
        <dbReference type="SAM" id="SignalP"/>
    </source>
</evidence>
<evidence type="ECO:0000256" key="4">
    <source>
        <dbReference type="ARBA" id="ARBA00022452"/>
    </source>
</evidence>
<dbReference type="InterPro" id="IPR003423">
    <property type="entry name" value="OMP_efflux"/>
</dbReference>
<organism evidence="9 10">
    <name type="scientific">Neolewinella agarilytica</name>
    <dbReference type="NCBI Taxonomy" id="478744"/>
    <lineage>
        <taxon>Bacteria</taxon>
        <taxon>Pseudomonadati</taxon>
        <taxon>Bacteroidota</taxon>
        <taxon>Saprospiria</taxon>
        <taxon>Saprospirales</taxon>
        <taxon>Lewinellaceae</taxon>
        <taxon>Neolewinella</taxon>
    </lineage>
</organism>
<gene>
    <name evidence="9" type="ORF">SAMN05444359_11557</name>
</gene>
<feature type="chain" id="PRO_5011605744" evidence="8">
    <location>
        <begin position="20"/>
        <end position="480"/>
    </location>
</feature>
<evidence type="ECO:0000256" key="2">
    <source>
        <dbReference type="ARBA" id="ARBA00007613"/>
    </source>
</evidence>
<keyword evidence="5" id="KW-0812">Transmembrane</keyword>
<dbReference type="PANTHER" id="PTHR30026">
    <property type="entry name" value="OUTER MEMBRANE PROTEIN TOLC"/>
    <property type="match status" value="1"/>
</dbReference>
<evidence type="ECO:0000256" key="7">
    <source>
        <dbReference type="ARBA" id="ARBA00023237"/>
    </source>
</evidence>
<dbReference type="PANTHER" id="PTHR30026:SF20">
    <property type="entry name" value="OUTER MEMBRANE PROTEIN TOLC"/>
    <property type="match status" value="1"/>
</dbReference>
<dbReference type="Proteomes" id="UP000199021">
    <property type="component" value="Unassembled WGS sequence"/>
</dbReference>
<evidence type="ECO:0000313" key="9">
    <source>
        <dbReference type="EMBL" id="SEQ75652.1"/>
    </source>
</evidence>
<comment type="subcellular location">
    <subcellularLocation>
        <location evidence="1">Cell outer membrane</location>
    </subcellularLocation>
</comment>
<protein>
    <submittedName>
        <fullName evidence="9">Outer membrane protein</fullName>
    </submittedName>
</protein>
<dbReference type="GO" id="GO:0009279">
    <property type="term" value="C:cell outer membrane"/>
    <property type="evidence" value="ECO:0007669"/>
    <property type="project" value="UniProtKB-SubCell"/>
</dbReference>
<dbReference type="GO" id="GO:1990281">
    <property type="term" value="C:efflux pump complex"/>
    <property type="evidence" value="ECO:0007669"/>
    <property type="project" value="TreeGrafter"/>
</dbReference>
<sequence length="480" mass="53044">MRNTTLFTLLFLFSFGLSAQSANGNWTLERAVEYALTNNLQVKRLNNFEEIARIQRQQAQNGRLPTLSGSTNVGAQLGRTIDPTTNTFDQQTIGFQGYNLNVGVTLYNGGQIKNGLRQAELDLAAAEVDTKVTANNIGLQVANSYLTIVLLKEQLTNSRAQLQLTNDQLKNTDALIKAGALPAAQRFDLVAQQAANQRAIIDLENQLNNANLALKILLELDFDQEFNVTTPELNPTEAQLFENYDVNEVYLSARGIQPTVMAAELRKESSEVGIELAEAGLRPTVSLFGSLSTNYSTAAKEFDRSNEMEITIPVPNLLLDNMPGRISTITTVGGTLNDIGYFDQLNRNFGQSVGMSLNVPIYSQGRNKLNIQRAQVQKLNAQLDIEQAENNLRNDVELALANLRGAQESYRAAKISQDAAQAAYDNVQRSFKAGAANSLDLVTATNRLDQAKTEFTRSKYQLIFNRQVIRFYLGQGFTLE</sequence>
<keyword evidence="10" id="KW-1185">Reference proteome</keyword>
<name>A0A1H9IMD2_9BACT</name>
<reference evidence="10" key="1">
    <citation type="submission" date="2016-10" db="EMBL/GenBank/DDBJ databases">
        <authorList>
            <person name="Varghese N."/>
            <person name="Submissions S."/>
        </authorList>
    </citation>
    <scope>NUCLEOTIDE SEQUENCE [LARGE SCALE GENOMIC DNA]</scope>
    <source>
        <strain evidence="10">DSM 24740</strain>
    </source>
</reference>
<dbReference type="InterPro" id="IPR051906">
    <property type="entry name" value="TolC-like"/>
</dbReference>
<accession>A0A1H9IMD2</accession>
<keyword evidence="6" id="KW-0472">Membrane</keyword>
<feature type="signal peptide" evidence="8">
    <location>
        <begin position="1"/>
        <end position="19"/>
    </location>
</feature>
<dbReference type="InParanoid" id="A0A1H9IMD2"/>
<dbReference type="EMBL" id="FOFB01000015">
    <property type="protein sequence ID" value="SEQ75652.1"/>
    <property type="molecule type" value="Genomic_DNA"/>
</dbReference>